<organism evidence="2 3">
    <name type="scientific">Papilio machaon</name>
    <name type="common">Old World swallowtail butterfly</name>
    <dbReference type="NCBI Taxonomy" id="76193"/>
    <lineage>
        <taxon>Eukaryota</taxon>
        <taxon>Metazoa</taxon>
        <taxon>Ecdysozoa</taxon>
        <taxon>Arthropoda</taxon>
        <taxon>Hexapoda</taxon>
        <taxon>Insecta</taxon>
        <taxon>Pterygota</taxon>
        <taxon>Neoptera</taxon>
        <taxon>Endopterygota</taxon>
        <taxon>Lepidoptera</taxon>
        <taxon>Glossata</taxon>
        <taxon>Ditrysia</taxon>
        <taxon>Papilionoidea</taxon>
        <taxon>Papilionidae</taxon>
        <taxon>Papilioninae</taxon>
        <taxon>Papilio</taxon>
    </lineage>
</organism>
<accession>A0A0N1PJA0</accession>
<dbReference type="InterPro" id="IPR016024">
    <property type="entry name" value="ARM-type_fold"/>
</dbReference>
<dbReference type="Pfam" id="PF20168">
    <property type="entry name" value="PDS5"/>
    <property type="match status" value="1"/>
</dbReference>
<proteinExistence type="predicted"/>
<dbReference type="InParanoid" id="A0A0N1PJA0"/>
<sequence length="462" mass="52928">MLIIARPVEACPSLFPKLIDLCKAYAEVGTPKQAKNAVRCLYVNVPEQRGQIFTEMLETLRGTLSPHSEHYRTAIVTLGHLAHNLPDAFPVHIKNIVSRKIVKELLVREGGGGASAPQGEWCEEEELPEETRCKLEGLKCMARWLLGLKRDELSAQKTFRMLNAFIVHKGDLLQQNQLSKAEMAHLRLAAGAAMLKICEQKGVGDQYTAEQFYNLSHLMIDEVPQVRELFAAKLHKGLSKAFNSYRVVHEYRLKKLERAVSQLPHILPDYMLVFAVPVLAHDPNFTAYDNIAQLKVIKQCLWFILEPLITRNDFYCYGFYKNLVERMKNHKDAIHENDDSFNFKLWAVCDLAMSVIWSRSTNYEMREFPTDARIPTMYFSPQPDFFVNTRVFLPPELQFQAKKVVQQIDRAPKKRNRGVPDRENTNDVEPSEASDTQIMLPGLEHPPETDLDEPQPKRALSD</sequence>
<dbReference type="AlphaFoldDB" id="A0A0N1PJA0"/>
<keyword evidence="3" id="KW-1185">Reference proteome</keyword>
<reference evidence="2 3" key="1">
    <citation type="journal article" date="2015" name="Nat. Commun.">
        <title>Outbred genome sequencing and CRISPR/Cas9 gene editing in butterflies.</title>
        <authorList>
            <person name="Li X."/>
            <person name="Fan D."/>
            <person name="Zhang W."/>
            <person name="Liu G."/>
            <person name="Zhang L."/>
            <person name="Zhao L."/>
            <person name="Fang X."/>
            <person name="Chen L."/>
            <person name="Dong Y."/>
            <person name="Chen Y."/>
            <person name="Ding Y."/>
            <person name="Zhao R."/>
            <person name="Feng M."/>
            <person name="Zhu Y."/>
            <person name="Feng Y."/>
            <person name="Jiang X."/>
            <person name="Zhu D."/>
            <person name="Xiang H."/>
            <person name="Feng X."/>
            <person name="Li S."/>
            <person name="Wang J."/>
            <person name="Zhang G."/>
            <person name="Kronforst M.R."/>
            <person name="Wang W."/>
        </authorList>
    </citation>
    <scope>NUCLEOTIDE SEQUENCE [LARGE SCALE GENOMIC DNA]</scope>
    <source>
        <strain evidence="2">Ya'a_city_454_Pm</strain>
        <tissue evidence="2">Whole body</tissue>
    </source>
</reference>
<protein>
    <submittedName>
        <fullName evidence="2">Sister chromatid cohesion protein PDS5-like B</fullName>
    </submittedName>
</protein>
<dbReference type="SUPFAM" id="SSF48371">
    <property type="entry name" value="ARM repeat"/>
    <property type="match status" value="1"/>
</dbReference>
<evidence type="ECO:0000313" key="3">
    <source>
        <dbReference type="Proteomes" id="UP000053240"/>
    </source>
</evidence>
<evidence type="ECO:0000256" key="1">
    <source>
        <dbReference type="SAM" id="MobiDB-lite"/>
    </source>
</evidence>
<dbReference type="STRING" id="76193.A0A0N1PJA0"/>
<feature type="region of interest" description="Disordered" evidence="1">
    <location>
        <begin position="408"/>
        <end position="462"/>
    </location>
</feature>
<dbReference type="EMBL" id="KQ459838">
    <property type="protein sequence ID" value="KPJ19736.1"/>
    <property type="molecule type" value="Genomic_DNA"/>
</dbReference>
<dbReference type="Proteomes" id="UP000053240">
    <property type="component" value="Unassembled WGS sequence"/>
</dbReference>
<gene>
    <name evidence="2" type="ORF">RR48_04708</name>
</gene>
<evidence type="ECO:0000313" key="2">
    <source>
        <dbReference type="EMBL" id="KPJ19736.1"/>
    </source>
</evidence>
<name>A0A0N1PJA0_PAPMA</name>